<accession>A0AAV0Q1J0</accession>
<keyword evidence="11" id="KW-1185">Reference proteome</keyword>
<dbReference type="InterPro" id="IPR032675">
    <property type="entry name" value="LRR_dom_sf"/>
</dbReference>
<dbReference type="Pfam" id="PF00560">
    <property type="entry name" value="LRR_1"/>
    <property type="match status" value="1"/>
</dbReference>
<evidence type="ECO:0000313" key="11">
    <source>
        <dbReference type="Proteomes" id="UP001154282"/>
    </source>
</evidence>
<protein>
    <submittedName>
        <fullName evidence="10">Uncharacterized protein</fullName>
    </submittedName>
</protein>
<dbReference type="PANTHER" id="PTHR48062">
    <property type="entry name" value="RECEPTOR-LIKE PROTEIN 14"/>
    <property type="match status" value="1"/>
</dbReference>
<proteinExistence type="inferred from homology"/>
<keyword evidence="4 9" id="KW-0812">Transmembrane</keyword>
<dbReference type="Proteomes" id="UP001154282">
    <property type="component" value="Unassembled WGS sequence"/>
</dbReference>
<dbReference type="Gene3D" id="3.80.10.10">
    <property type="entry name" value="Ribonuclease Inhibitor"/>
    <property type="match status" value="1"/>
</dbReference>
<dbReference type="GO" id="GO:0016020">
    <property type="term" value="C:membrane"/>
    <property type="evidence" value="ECO:0007669"/>
    <property type="project" value="UniProtKB-SubCell"/>
</dbReference>
<evidence type="ECO:0000256" key="2">
    <source>
        <dbReference type="ARBA" id="ARBA00009592"/>
    </source>
</evidence>
<evidence type="ECO:0000256" key="7">
    <source>
        <dbReference type="ARBA" id="ARBA00023136"/>
    </source>
</evidence>
<comment type="subcellular location">
    <subcellularLocation>
        <location evidence="1">Membrane</location>
        <topology evidence="1">Single-pass membrane protein</topology>
    </subcellularLocation>
</comment>
<organism evidence="10 11">
    <name type="scientific">Linum tenue</name>
    <dbReference type="NCBI Taxonomy" id="586396"/>
    <lineage>
        <taxon>Eukaryota</taxon>
        <taxon>Viridiplantae</taxon>
        <taxon>Streptophyta</taxon>
        <taxon>Embryophyta</taxon>
        <taxon>Tracheophyta</taxon>
        <taxon>Spermatophyta</taxon>
        <taxon>Magnoliopsida</taxon>
        <taxon>eudicotyledons</taxon>
        <taxon>Gunneridae</taxon>
        <taxon>Pentapetalae</taxon>
        <taxon>rosids</taxon>
        <taxon>fabids</taxon>
        <taxon>Malpighiales</taxon>
        <taxon>Linaceae</taxon>
        <taxon>Linum</taxon>
    </lineage>
</organism>
<dbReference type="EMBL" id="CAMGYJ010000009">
    <property type="protein sequence ID" value="CAI0476271.1"/>
    <property type="molecule type" value="Genomic_DNA"/>
</dbReference>
<feature type="transmembrane region" description="Helical" evidence="9">
    <location>
        <begin position="193"/>
        <end position="214"/>
    </location>
</feature>
<keyword evidence="3" id="KW-0433">Leucine-rich repeat</keyword>
<gene>
    <name evidence="10" type="ORF">LITE_LOCUS40707</name>
</gene>
<evidence type="ECO:0000256" key="9">
    <source>
        <dbReference type="SAM" id="Phobius"/>
    </source>
</evidence>
<evidence type="ECO:0000256" key="8">
    <source>
        <dbReference type="ARBA" id="ARBA00023180"/>
    </source>
</evidence>
<evidence type="ECO:0000313" key="10">
    <source>
        <dbReference type="EMBL" id="CAI0476271.1"/>
    </source>
</evidence>
<evidence type="ECO:0000256" key="6">
    <source>
        <dbReference type="ARBA" id="ARBA00022989"/>
    </source>
</evidence>
<comment type="similarity">
    <text evidence="2">Belongs to the RLP family.</text>
</comment>
<evidence type="ECO:0000256" key="5">
    <source>
        <dbReference type="ARBA" id="ARBA00022737"/>
    </source>
</evidence>
<dbReference type="SUPFAM" id="SSF52058">
    <property type="entry name" value="L domain-like"/>
    <property type="match status" value="1"/>
</dbReference>
<dbReference type="PRINTS" id="PR00019">
    <property type="entry name" value="LEURICHRPT"/>
</dbReference>
<evidence type="ECO:0000256" key="1">
    <source>
        <dbReference type="ARBA" id="ARBA00004167"/>
    </source>
</evidence>
<keyword evidence="5" id="KW-0677">Repeat</keyword>
<dbReference type="Pfam" id="PF13855">
    <property type="entry name" value="LRR_8"/>
    <property type="match status" value="1"/>
</dbReference>
<keyword evidence="6 9" id="KW-1133">Transmembrane helix</keyword>
<dbReference type="AlphaFoldDB" id="A0AAV0Q1J0"/>
<comment type="caution">
    <text evidence="10">The sequence shown here is derived from an EMBL/GenBank/DDBJ whole genome shotgun (WGS) entry which is preliminary data.</text>
</comment>
<keyword evidence="7 9" id="KW-0472">Membrane</keyword>
<evidence type="ECO:0000256" key="4">
    <source>
        <dbReference type="ARBA" id="ARBA00022692"/>
    </source>
</evidence>
<dbReference type="PANTHER" id="PTHR48062:SF21">
    <property type="entry name" value="RECEPTOR-LIKE PROTEIN 12"/>
    <property type="match status" value="1"/>
</dbReference>
<dbReference type="InterPro" id="IPR051502">
    <property type="entry name" value="RLP_Defense_Trigger"/>
</dbReference>
<dbReference type="InterPro" id="IPR001611">
    <property type="entry name" value="Leu-rich_rpt"/>
</dbReference>
<sequence length="225" mass="25470">MEFVTKTHLYTYNGVILSLIYGLDLSRNNFTGKIPTEVGQLDYIKVLNLSHNKFTGDIPSSIANLSQIESLDLSHNNLSGVVPHQLMDLYSLSSFSVAYNNLSGTCPQMIAQFNTFDQSSYEGNPFLNCTLPLMTTNPSVGHTTSDDDDDNNDGEGGFIDMESFYASESISYVMVLLITASILYINPYWRRVWFYYGGVTITTSYYFMVHYLPLSARYKVWEPRI</sequence>
<name>A0AAV0Q1J0_9ROSI</name>
<feature type="transmembrane region" description="Helical" evidence="9">
    <location>
        <begin position="169"/>
        <end position="187"/>
    </location>
</feature>
<keyword evidence="8" id="KW-0325">Glycoprotein</keyword>
<dbReference type="FunFam" id="3.80.10.10:FF:000111">
    <property type="entry name" value="LRR receptor-like serine/threonine-protein kinase ERECTA"/>
    <property type="match status" value="1"/>
</dbReference>
<reference evidence="10" key="1">
    <citation type="submission" date="2022-08" db="EMBL/GenBank/DDBJ databases">
        <authorList>
            <person name="Gutierrez-Valencia J."/>
        </authorList>
    </citation>
    <scope>NUCLEOTIDE SEQUENCE</scope>
</reference>
<evidence type="ECO:0000256" key="3">
    <source>
        <dbReference type="ARBA" id="ARBA00022614"/>
    </source>
</evidence>